<keyword evidence="16" id="KW-1185">Reference proteome</keyword>
<dbReference type="InterPro" id="IPR001873">
    <property type="entry name" value="ENaC"/>
</dbReference>
<dbReference type="Pfam" id="PF00858">
    <property type="entry name" value="ASC"/>
    <property type="match status" value="1"/>
</dbReference>
<keyword evidence="5 13" id="KW-0812">Transmembrane</keyword>
<keyword evidence="8 13" id="KW-0406">Ion transport</keyword>
<dbReference type="PRINTS" id="PR01078">
    <property type="entry name" value="AMINACHANNEL"/>
</dbReference>
<dbReference type="Proteomes" id="UP000270094">
    <property type="component" value="Unassembled WGS sequence"/>
</dbReference>
<evidence type="ECO:0000256" key="4">
    <source>
        <dbReference type="ARBA" id="ARBA00022461"/>
    </source>
</evidence>
<evidence type="ECO:0000256" key="10">
    <source>
        <dbReference type="ARBA" id="ARBA00023180"/>
    </source>
</evidence>
<gene>
    <name evidence="15" type="ORF">SVUK_LOCUS13898</name>
</gene>
<name>A0A3P7J0A8_STRVU</name>
<keyword evidence="9 14" id="KW-0472">Membrane</keyword>
<dbReference type="PANTHER" id="PTHR11690:SF177">
    <property type="entry name" value="EGF-LIKE DOMAIN-CONTAINING PROTEIN"/>
    <property type="match status" value="1"/>
</dbReference>
<proteinExistence type="inferred from homology"/>
<accession>A0A3P7J0A8</accession>
<reference evidence="15 16" key="1">
    <citation type="submission" date="2018-11" db="EMBL/GenBank/DDBJ databases">
        <authorList>
            <consortium name="Pathogen Informatics"/>
        </authorList>
    </citation>
    <scope>NUCLEOTIDE SEQUENCE [LARGE SCALE GENOMIC DNA]</scope>
</reference>
<keyword evidence="11 13" id="KW-0739">Sodium transport</keyword>
<evidence type="ECO:0000256" key="5">
    <source>
        <dbReference type="ARBA" id="ARBA00022692"/>
    </source>
</evidence>
<dbReference type="PANTHER" id="PTHR11690">
    <property type="entry name" value="AMILORIDE-SENSITIVE SODIUM CHANNEL-RELATED"/>
    <property type="match status" value="1"/>
</dbReference>
<dbReference type="OrthoDB" id="5800348at2759"/>
<evidence type="ECO:0000256" key="6">
    <source>
        <dbReference type="ARBA" id="ARBA00022989"/>
    </source>
</evidence>
<evidence type="ECO:0000256" key="11">
    <source>
        <dbReference type="ARBA" id="ARBA00023201"/>
    </source>
</evidence>
<keyword evidence="4 13" id="KW-0894">Sodium channel</keyword>
<evidence type="ECO:0000256" key="9">
    <source>
        <dbReference type="ARBA" id="ARBA00023136"/>
    </source>
</evidence>
<keyword evidence="10" id="KW-0325">Glycoprotein</keyword>
<dbReference type="AlphaFoldDB" id="A0A3P7J0A8"/>
<comment type="subcellular location">
    <subcellularLocation>
        <location evidence="1">Membrane</location>
        <topology evidence="1">Multi-pass membrane protein</topology>
    </subcellularLocation>
</comment>
<evidence type="ECO:0000256" key="2">
    <source>
        <dbReference type="ARBA" id="ARBA00007193"/>
    </source>
</evidence>
<evidence type="ECO:0000256" key="8">
    <source>
        <dbReference type="ARBA" id="ARBA00023065"/>
    </source>
</evidence>
<keyword evidence="3 13" id="KW-0813">Transport</keyword>
<evidence type="ECO:0000256" key="14">
    <source>
        <dbReference type="SAM" id="Phobius"/>
    </source>
</evidence>
<evidence type="ECO:0000256" key="13">
    <source>
        <dbReference type="RuleBase" id="RU000679"/>
    </source>
</evidence>
<protein>
    <recommendedName>
        <fullName evidence="17">Amiloride-sensitive sodium channel</fullName>
    </recommendedName>
</protein>
<dbReference type="Gene3D" id="1.10.287.820">
    <property type="entry name" value="Acid-sensing ion channel domain"/>
    <property type="match status" value="1"/>
</dbReference>
<keyword evidence="12 13" id="KW-0407">Ion channel</keyword>
<organism evidence="15 16">
    <name type="scientific">Strongylus vulgaris</name>
    <name type="common">Blood worm</name>
    <dbReference type="NCBI Taxonomy" id="40348"/>
    <lineage>
        <taxon>Eukaryota</taxon>
        <taxon>Metazoa</taxon>
        <taxon>Ecdysozoa</taxon>
        <taxon>Nematoda</taxon>
        <taxon>Chromadorea</taxon>
        <taxon>Rhabditida</taxon>
        <taxon>Rhabditina</taxon>
        <taxon>Rhabditomorpha</taxon>
        <taxon>Strongyloidea</taxon>
        <taxon>Strongylidae</taxon>
        <taxon>Strongylus</taxon>
    </lineage>
</organism>
<dbReference type="GO" id="GO:0015280">
    <property type="term" value="F:ligand-gated sodium channel activity"/>
    <property type="evidence" value="ECO:0007669"/>
    <property type="project" value="TreeGrafter"/>
</dbReference>
<feature type="transmembrane region" description="Helical" evidence="14">
    <location>
        <begin position="288"/>
        <end position="315"/>
    </location>
</feature>
<keyword evidence="6 14" id="KW-1133">Transmembrane helix</keyword>
<evidence type="ECO:0000256" key="12">
    <source>
        <dbReference type="ARBA" id="ARBA00023303"/>
    </source>
</evidence>
<dbReference type="GO" id="GO:0005886">
    <property type="term" value="C:plasma membrane"/>
    <property type="evidence" value="ECO:0007669"/>
    <property type="project" value="TreeGrafter"/>
</dbReference>
<keyword evidence="7" id="KW-0915">Sodium</keyword>
<evidence type="ECO:0000256" key="7">
    <source>
        <dbReference type="ARBA" id="ARBA00023053"/>
    </source>
</evidence>
<evidence type="ECO:0000256" key="1">
    <source>
        <dbReference type="ARBA" id="ARBA00004141"/>
    </source>
</evidence>
<evidence type="ECO:0000256" key="3">
    <source>
        <dbReference type="ARBA" id="ARBA00022448"/>
    </source>
</evidence>
<dbReference type="EMBL" id="UYYB01103291">
    <property type="protein sequence ID" value="VDM78900.1"/>
    <property type="molecule type" value="Genomic_DNA"/>
</dbReference>
<evidence type="ECO:0000313" key="16">
    <source>
        <dbReference type="Proteomes" id="UP000270094"/>
    </source>
</evidence>
<sequence length="318" mass="36372">MVPFIIGLQESDNRSALSWDYSDIFLWAAFEEKILNLETDLYKWNDVVLGNCFTFNHRESKSTFNMRSSGIQGLQVFMKLNSDDYVPWYDTASMLVFVNDRDEYVFSESVRYNAQPAGETMILSKYGRLAGRYGTCVQSPAEVKSYYYDGIYTTDGCLRSCYQDMIYKTCGCMDPRYPVAPNISTCELAERICIDEAVELNGDPSEWKSCNCPLPCKNQQYSVEWHRTKSPLRPLRCLQYSNSAYDDCWEVYNDGALITVTLPRLEYQVFAEVPDMDINRFISNLGGLLGVLMGVCILSFIEVAVLFFHLIAIACSKK</sequence>
<evidence type="ECO:0008006" key="17">
    <source>
        <dbReference type="Google" id="ProtNLM"/>
    </source>
</evidence>
<comment type="similarity">
    <text evidence="2 13">Belongs to the amiloride-sensitive sodium channel (TC 1.A.6) family.</text>
</comment>
<dbReference type="Gene3D" id="1.10.287.770">
    <property type="entry name" value="YojJ-like"/>
    <property type="match status" value="1"/>
</dbReference>
<evidence type="ECO:0000313" key="15">
    <source>
        <dbReference type="EMBL" id="VDM78900.1"/>
    </source>
</evidence>